<dbReference type="InterPro" id="IPR027381">
    <property type="entry name" value="LytR/CpsA/Psr_C"/>
</dbReference>
<dbReference type="EMBL" id="BMDH01000004">
    <property type="protein sequence ID" value="GGI15025.1"/>
    <property type="molecule type" value="Genomic_DNA"/>
</dbReference>
<gene>
    <name evidence="3" type="ORF">GCM10007377_13850</name>
</gene>
<keyword evidence="1" id="KW-1133">Transmembrane helix</keyword>
<dbReference type="AlphaFoldDB" id="A0A8J3AJM1"/>
<dbReference type="Pfam" id="PF13399">
    <property type="entry name" value="LytR_C"/>
    <property type="match status" value="1"/>
</dbReference>
<sequence length="211" mass="22701">MTPQVQDERKARQQFVRDRQTVVFTVAIAILAVALVLSLLVFFGFIGKKPQSTNVTSAPNYGVSVPCPVAGEDGNAMAVTNSNINVRVLNGTGKSGLADAVTSALAFRGFVMQPASNYPGTQVIKRTQILFGKNTINEAYTLAAQFNDAILQMDDREDKLIDVVIGSTFSDLNDEKDIHLSADKALTKIQGCVSADTMKSLPKAVQHDPVN</sequence>
<accession>A0A8J3AJM1</accession>
<keyword evidence="1" id="KW-0472">Membrane</keyword>
<feature type="domain" description="LytR/CpsA/Psr regulator C-terminal" evidence="2">
    <location>
        <begin position="84"/>
        <end position="169"/>
    </location>
</feature>
<reference evidence="3" key="1">
    <citation type="journal article" date="2014" name="Int. J. Syst. Evol. Microbiol.">
        <title>Complete genome sequence of Corynebacterium casei LMG S-19264T (=DSM 44701T), isolated from a smear-ripened cheese.</title>
        <authorList>
            <consortium name="US DOE Joint Genome Institute (JGI-PGF)"/>
            <person name="Walter F."/>
            <person name="Albersmeier A."/>
            <person name="Kalinowski J."/>
            <person name="Ruckert C."/>
        </authorList>
    </citation>
    <scope>NUCLEOTIDE SEQUENCE</scope>
    <source>
        <strain evidence="3">CCM 8606</strain>
    </source>
</reference>
<reference evidence="3" key="2">
    <citation type="submission" date="2020-09" db="EMBL/GenBank/DDBJ databases">
        <authorList>
            <person name="Sun Q."/>
            <person name="Sedlacek I."/>
        </authorList>
    </citation>
    <scope>NUCLEOTIDE SEQUENCE</scope>
    <source>
        <strain evidence="3">CCM 8606</strain>
    </source>
</reference>
<comment type="caution">
    <text evidence="3">The sequence shown here is derived from an EMBL/GenBank/DDBJ whole genome shotgun (WGS) entry which is preliminary data.</text>
</comment>
<dbReference type="RefSeq" id="WP_188355555.1">
    <property type="nucleotide sequence ID" value="NZ_BMDH01000004.1"/>
</dbReference>
<keyword evidence="4" id="KW-1185">Reference proteome</keyword>
<dbReference type="Proteomes" id="UP000619536">
    <property type="component" value="Unassembled WGS sequence"/>
</dbReference>
<dbReference type="Gene3D" id="3.30.70.2390">
    <property type="match status" value="1"/>
</dbReference>
<organism evidence="3 4">
    <name type="scientific">Galliscardovia ingluviei</name>
    <dbReference type="NCBI Taxonomy" id="1769422"/>
    <lineage>
        <taxon>Bacteria</taxon>
        <taxon>Bacillati</taxon>
        <taxon>Actinomycetota</taxon>
        <taxon>Actinomycetes</taxon>
        <taxon>Bifidobacteriales</taxon>
        <taxon>Bifidobacteriaceae</taxon>
        <taxon>Galliscardovia</taxon>
    </lineage>
</organism>
<evidence type="ECO:0000259" key="2">
    <source>
        <dbReference type="Pfam" id="PF13399"/>
    </source>
</evidence>
<evidence type="ECO:0000256" key="1">
    <source>
        <dbReference type="SAM" id="Phobius"/>
    </source>
</evidence>
<evidence type="ECO:0000313" key="3">
    <source>
        <dbReference type="EMBL" id="GGI15025.1"/>
    </source>
</evidence>
<keyword evidence="1" id="KW-0812">Transmembrane</keyword>
<proteinExistence type="predicted"/>
<protein>
    <recommendedName>
        <fullName evidence="2">LytR/CpsA/Psr regulator C-terminal domain-containing protein</fullName>
    </recommendedName>
</protein>
<evidence type="ECO:0000313" key="4">
    <source>
        <dbReference type="Proteomes" id="UP000619536"/>
    </source>
</evidence>
<feature type="transmembrane region" description="Helical" evidence="1">
    <location>
        <begin position="21"/>
        <end position="46"/>
    </location>
</feature>
<name>A0A8J3AJM1_9BIFI</name>